<feature type="coiled-coil region" evidence="1">
    <location>
        <begin position="247"/>
        <end position="327"/>
    </location>
</feature>
<comment type="caution">
    <text evidence="3">The sequence shown here is derived from an EMBL/GenBank/DDBJ whole genome shotgun (WGS) entry which is preliminary data.</text>
</comment>
<evidence type="ECO:0000313" key="3">
    <source>
        <dbReference type="EMBL" id="NMK38750.1"/>
    </source>
</evidence>
<name>A0A848ETD8_MEGEL</name>
<feature type="compositionally biased region" description="Polar residues" evidence="2">
    <location>
        <begin position="1"/>
        <end position="12"/>
    </location>
</feature>
<dbReference type="Proteomes" id="UP000536773">
    <property type="component" value="Unassembled WGS sequence"/>
</dbReference>
<dbReference type="GO" id="GO:0005737">
    <property type="term" value="C:cytoplasm"/>
    <property type="evidence" value="ECO:0007669"/>
    <property type="project" value="TreeGrafter"/>
</dbReference>
<gene>
    <name evidence="3" type="ORF">HG933_05070</name>
</gene>
<dbReference type="GO" id="GO:0051015">
    <property type="term" value="F:actin filament binding"/>
    <property type="evidence" value="ECO:0007669"/>
    <property type="project" value="TreeGrafter"/>
</dbReference>
<dbReference type="PANTHER" id="PTHR45615:SF40">
    <property type="entry name" value="MYOSIN HEAVY CHAIN, NON-MUSCLE"/>
    <property type="match status" value="1"/>
</dbReference>
<dbReference type="PANTHER" id="PTHR45615">
    <property type="entry name" value="MYOSIN HEAVY CHAIN, NON-MUSCLE"/>
    <property type="match status" value="1"/>
</dbReference>
<dbReference type="RefSeq" id="WP_169013378.1">
    <property type="nucleotide sequence ID" value="NZ_JABBJH010000005.1"/>
</dbReference>
<feature type="region of interest" description="Disordered" evidence="2">
    <location>
        <begin position="1"/>
        <end position="25"/>
    </location>
</feature>
<organism evidence="3 4">
    <name type="scientific">Megasphaera elsdenii</name>
    <dbReference type="NCBI Taxonomy" id="907"/>
    <lineage>
        <taxon>Bacteria</taxon>
        <taxon>Bacillati</taxon>
        <taxon>Bacillota</taxon>
        <taxon>Negativicutes</taxon>
        <taxon>Veillonellales</taxon>
        <taxon>Veillonellaceae</taxon>
        <taxon>Megasphaera</taxon>
    </lineage>
</organism>
<dbReference type="GO" id="GO:0016460">
    <property type="term" value="C:myosin II complex"/>
    <property type="evidence" value="ECO:0007669"/>
    <property type="project" value="TreeGrafter"/>
</dbReference>
<dbReference type="SUPFAM" id="SSF52540">
    <property type="entry name" value="P-loop containing nucleoside triphosphate hydrolases"/>
    <property type="match status" value="1"/>
</dbReference>
<reference evidence="3 4" key="1">
    <citation type="submission" date="2020-04" db="EMBL/GenBank/DDBJ databases">
        <authorList>
            <person name="Hitch T.C.A."/>
            <person name="Wylensek D."/>
            <person name="Clavel T."/>
        </authorList>
    </citation>
    <scope>NUCLEOTIDE SEQUENCE [LARGE SCALE GENOMIC DNA]</scope>
    <source>
        <strain evidence="3 4">WCA-386-APC-2A</strain>
    </source>
</reference>
<feature type="coiled-coil region" evidence="1">
    <location>
        <begin position="34"/>
        <end position="213"/>
    </location>
</feature>
<dbReference type="Gene3D" id="3.40.50.300">
    <property type="entry name" value="P-loop containing nucleotide triphosphate hydrolases"/>
    <property type="match status" value="1"/>
</dbReference>
<protein>
    <recommendedName>
        <fullName evidence="5">Chromosome partitioning protein ParA</fullName>
    </recommendedName>
</protein>
<evidence type="ECO:0000256" key="2">
    <source>
        <dbReference type="SAM" id="MobiDB-lite"/>
    </source>
</evidence>
<dbReference type="AlphaFoldDB" id="A0A848ETD8"/>
<accession>A0A848ETD8</accession>
<keyword evidence="1" id="KW-0175">Coiled coil</keyword>
<sequence>MCKSYEANSVNNESEEPTVMPVTNDILNNSPEVEQMEAKKLEELESALRKWEKQLLAREAKVNSAEIKNQELTKKLQNEAFENSKRSAELSAQEKAAEIDKTREKEKALADIQQEVLQKRGMLLKQLDEEIENQRKKRTDDLERTIEERRKTLEDSIKTFEQSFQERKNETEKNFEKARKNLNNEWKKLDDDKLNLETEQGQLSREMRKLEIRKKRFDDALEKEVKMVSEARIADYQSKWKAAGKQIEELTAALKERDDELKSYEANRLVYGNMEIVKKKNSDLTAANEALKKELSTRPGPEVIDECINLKKRIEELTAKLDSQSDMIQRAYSLESENEEQQRNLALKASEIENLKGCLEDYKNLLNSTTEELERLRASKVTPADREIRMDSIKQAYIPEGKVFIAADLTKEEVAQPQWNWDEIQWLDNLNKLCSDYGVIFPKRILYAYHTALKIANWSSITVLSGVSGTGKSELPHLYSRFGGLNFINVPVQPNWDSQESMLGFFNSIDNKFDAQPMLRFLYQCTNDPLKNTMSIALLDEMNLAHVEQYFADFLDKLETRRSSSSDIPHVDVSLGAGVAPYELPLSRNVLFCGTMNQDETTKALSDKVLDRGIVIFFPRPRHLFSRDGARNLEYFCRDKNIQAMPQAVWNNWREKQVCFIGDQRKELNRYKGMLEEVNNYLAEVGRAIGHRVWQSFEHYVANYPTVRKAHKEANGDLTQELKDAMHMAVEDQLVQKVMPKLRGIDTTGNGRDNCLDPILKLLDTNNFALHDDFERAMKLGYGQFIWCSADYIPDEE</sequence>
<evidence type="ECO:0008006" key="5">
    <source>
        <dbReference type="Google" id="ProtNLM"/>
    </source>
</evidence>
<dbReference type="EMBL" id="JABBJH010000005">
    <property type="protein sequence ID" value="NMK38750.1"/>
    <property type="molecule type" value="Genomic_DNA"/>
</dbReference>
<dbReference type="GO" id="GO:0032982">
    <property type="term" value="C:myosin filament"/>
    <property type="evidence" value="ECO:0007669"/>
    <property type="project" value="TreeGrafter"/>
</dbReference>
<evidence type="ECO:0000313" key="4">
    <source>
        <dbReference type="Proteomes" id="UP000536773"/>
    </source>
</evidence>
<evidence type="ECO:0000256" key="1">
    <source>
        <dbReference type="SAM" id="Coils"/>
    </source>
</evidence>
<dbReference type="GO" id="GO:0000146">
    <property type="term" value="F:microfilament motor activity"/>
    <property type="evidence" value="ECO:0007669"/>
    <property type="project" value="TreeGrafter"/>
</dbReference>
<proteinExistence type="predicted"/>
<dbReference type="InterPro" id="IPR027417">
    <property type="entry name" value="P-loop_NTPase"/>
</dbReference>
<feature type="coiled-coil region" evidence="1">
    <location>
        <begin position="352"/>
        <end position="379"/>
    </location>
</feature>